<dbReference type="RefSeq" id="WP_004060602.1">
    <property type="nucleotide sequence ID" value="NC_017944.1"/>
</dbReference>
<dbReference type="OrthoDB" id="165952at2157"/>
<reference evidence="3" key="1">
    <citation type="journal article" date="2012" name="Appl. Environ. Microbiol.">
        <title>Identification of the haloarchaeal phasin (PhaP) that functions in polyhydroxyalkanoate accumulation and granule formation in Haloferax mediterranei.</title>
        <authorList>
            <person name="Cai S."/>
            <person name="Cai L."/>
            <person name="Liu H."/>
            <person name="Liu X."/>
            <person name="Han J."/>
            <person name="Zhou J."/>
            <person name="Xiang H."/>
        </authorList>
    </citation>
    <scope>NUCLEOTIDE SEQUENCE</scope>
    <source>
        <strain evidence="3">CGMCC 1.2087</strain>
    </source>
</reference>
<keyword evidence="3" id="KW-0614">Plasmid</keyword>
<evidence type="ECO:0000259" key="2">
    <source>
        <dbReference type="Pfam" id="PF25955"/>
    </source>
</evidence>
<accession>I3RA89</accession>
<reference evidence="3 7" key="2">
    <citation type="journal article" date="2012" name="J. Bacteriol.">
        <title>Complete genome sequence of the metabolically versatile halophilic archaeon Haloferax mediterranei, a poly(3-hydroxybutyrate-co-3-hydroxyvalerate) producer.</title>
        <authorList>
            <person name="Han J."/>
            <person name="Zhang F."/>
            <person name="Hou J."/>
            <person name="Liu X."/>
            <person name="Li M."/>
            <person name="Liu H."/>
            <person name="Cai L."/>
            <person name="Zhang B."/>
            <person name="Chen Y."/>
            <person name="Zhou J."/>
            <person name="Hu S."/>
            <person name="Xiang H."/>
        </authorList>
    </citation>
    <scope>NUCLEOTIDE SEQUENCE [LARGE SCALE GENOMIC DNA]</scope>
    <source>
        <strain evidence="7">ATCC 33500 / DSM 1411 / JCM 8866 / NBRC 14739 / NCIMB 2177 / R-4</strain>
        <strain evidence="3">CGMCC 1.2087</strain>
        <plasmid evidence="7">pHM500</plasmid>
    </source>
</reference>
<sequence>MVLDVESPDPPDLTNRGLPSEFEAPEVLGTSNLRREELEEILRDGAWNEAFSEWATYTDLTEEEYQTIRGRGLFEQLDFYWDPVEERLRFEVPNPPAEWSTREDLVSNARAELTDLGHAVVEMLEDAYVDWGEEETSDAVWREEALGEESPYKD</sequence>
<evidence type="ECO:0000313" key="7">
    <source>
        <dbReference type="Proteomes" id="UP000006469"/>
    </source>
</evidence>
<evidence type="ECO:0000313" key="3">
    <source>
        <dbReference type="EMBL" id="AFK21149.1"/>
    </source>
</evidence>
<organism evidence="3 7">
    <name type="scientific">Haloferax mediterranei (strain ATCC 33500 / DSM 1411 / JCM 8866 / NBRC 14739 / NCIMB 2177 / R-4)</name>
    <name type="common">Halobacterium mediterranei</name>
    <dbReference type="NCBI Taxonomy" id="523841"/>
    <lineage>
        <taxon>Archaea</taxon>
        <taxon>Methanobacteriati</taxon>
        <taxon>Methanobacteriota</taxon>
        <taxon>Stenosarchaea group</taxon>
        <taxon>Halobacteria</taxon>
        <taxon>Halobacteriales</taxon>
        <taxon>Haloferacaceae</taxon>
        <taxon>Haloferax</taxon>
    </lineage>
</organism>
<dbReference type="EMBL" id="CP039140">
    <property type="protein sequence ID" value="QCQ76736.1"/>
    <property type="molecule type" value="Genomic_DNA"/>
</dbReference>
<feature type="region of interest" description="Disordered" evidence="1">
    <location>
        <begin position="1"/>
        <end position="20"/>
    </location>
</feature>
<dbReference type="HOGENOM" id="CLU_142036_0_0_2"/>
<name>I3RA89_HALMT</name>
<dbReference type="GeneID" id="40157839"/>
<keyword evidence="8" id="KW-1185">Reference proteome</keyword>
<dbReference type="InterPro" id="IPR058305">
    <property type="entry name" value="DUF7992"/>
</dbReference>
<dbReference type="Proteomes" id="UP000027075">
    <property type="component" value="Plasmid HMPLAS1"/>
</dbReference>
<evidence type="ECO:0000313" key="6">
    <source>
        <dbReference type="EMBL" id="QCQ76736.1"/>
    </source>
</evidence>
<dbReference type="EMBL" id="AOLO01000015">
    <property type="protein sequence ID" value="ELZ97062.1"/>
    <property type="molecule type" value="Genomic_DNA"/>
</dbReference>
<reference evidence="3" key="5">
    <citation type="submission" date="2014-05" db="EMBL/GenBank/DDBJ databases">
        <authorList>
            <person name="Wang L."/>
            <person name="Yang H."/>
            <person name="Xiang H."/>
        </authorList>
    </citation>
    <scope>NUCLEOTIDE SEQUENCE</scope>
    <source>
        <strain evidence="3">CGMCC 1.2087</strain>
        <plasmid evidence="3">pHM500</plasmid>
    </source>
</reference>
<evidence type="ECO:0000313" key="10">
    <source>
        <dbReference type="Proteomes" id="UP000299011"/>
    </source>
</evidence>
<evidence type="ECO:0000313" key="9">
    <source>
        <dbReference type="Proteomes" id="UP000027075"/>
    </source>
</evidence>
<proteinExistence type="predicted"/>
<geneLocation type="plasmid" evidence="6 10">
    <name>pHME505</name>
</geneLocation>
<dbReference type="PATRIC" id="fig|523841.21.peg.3438"/>
<dbReference type="Proteomes" id="UP000011603">
    <property type="component" value="Unassembled WGS sequence"/>
</dbReference>
<evidence type="ECO:0000313" key="5">
    <source>
        <dbReference type="EMBL" id="ELZ97062.1"/>
    </source>
</evidence>
<feature type="domain" description="DUF7992" evidence="2">
    <location>
        <begin position="3"/>
        <end position="138"/>
    </location>
</feature>
<geneLocation type="plasmid" evidence="3 7">
    <name>pHM500</name>
</geneLocation>
<evidence type="ECO:0000313" key="8">
    <source>
        <dbReference type="Proteomes" id="UP000011603"/>
    </source>
</evidence>
<dbReference type="Proteomes" id="UP000006469">
    <property type="component" value="Plasmid pHM500"/>
</dbReference>
<dbReference type="Proteomes" id="UP000299011">
    <property type="component" value="Plasmid pHME505"/>
</dbReference>
<dbReference type="KEGG" id="hme:HFX_6021"/>
<reference evidence="4 9" key="4">
    <citation type="submission" date="2014-04" db="EMBL/GenBank/DDBJ databases">
        <title>Transcriptional profiles of Haloferax mediterranei on the basis of nitrogen availability.</title>
        <authorList>
            <person name="Bautista V."/>
        </authorList>
    </citation>
    <scope>NUCLEOTIDE SEQUENCE [LARGE SCALE GENOMIC DNA]</scope>
    <source>
        <strain evidence="4">ATCC 33500</strain>
        <strain evidence="9">ATCC 33500 / DSM 1411 / JCM 8866 / NBRC 14739 / NCIMB 2177 / R-4</strain>
        <plasmid evidence="4">HMPLAS1</plasmid>
        <plasmid evidence="9">Plasmid HMPLAS1</plasmid>
    </source>
</reference>
<geneLocation type="plasmid" evidence="4 9">
    <name>HMPLAS1</name>
</geneLocation>
<evidence type="ECO:0000313" key="4">
    <source>
        <dbReference type="EMBL" id="AHZ24330.1"/>
    </source>
</evidence>
<reference evidence="6 10" key="6">
    <citation type="submission" date="2019-04" db="EMBL/GenBank/DDBJ databases">
        <title>Methylomes of two halophilic Archaea, Haloarcula marismortui and Haloferax mediterranei.</title>
        <authorList>
            <person name="DasSarma S."/>
            <person name="DasSarma P."/>
            <person name="DasSarma S."/>
            <person name="Fomenkov A."/>
            <person name="Vincze T."/>
            <person name="Anton B.P."/>
            <person name="Roberts R.J."/>
        </authorList>
    </citation>
    <scope>NUCLEOTIDE SEQUENCE [LARGE SCALE GENOMIC DNA]</scope>
    <source>
        <strain evidence="6">ATCC 33500</strain>
        <strain evidence="10">ATCC 33500 / DSM 1411 / JCM 8866 / NBRC 14739 / NCIMB 2177 / R-4</strain>
        <plasmid evidence="6 10">pHME505</plasmid>
    </source>
</reference>
<dbReference type="AlphaFoldDB" id="I3RA89"/>
<dbReference type="EMBL" id="CP001871">
    <property type="protein sequence ID" value="AFK21149.1"/>
    <property type="molecule type" value="Genomic_DNA"/>
</dbReference>
<dbReference type="EMBL" id="CP007554">
    <property type="protein sequence ID" value="AHZ24330.1"/>
    <property type="molecule type" value="Genomic_DNA"/>
</dbReference>
<reference evidence="5 8" key="3">
    <citation type="journal article" date="2014" name="PLoS Genet.">
        <title>Phylogenetically driven sequencing of extremely halophilic archaea reveals strategies for static and dynamic osmo-response.</title>
        <authorList>
            <person name="Becker E.A."/>
            <person name="Seitzer P.M."/>
            <person name="Tritt A."/>
            <person name="Larsen D."/>
            <person name="Krusor M."/>
            <person name="Yao A.I."/>
            <person name="Wu D."/>
            <person name="Madern D."/>
            <person name="Eisen J.A."/>
            <person name="Darling A.E."/>
            <person name="Facciotti M.T."/>
        </authorList>
    </citation>
    <scope>NUCLEOTIDE SEQUENCE [LARGE SCALE GENOMIC DNA]</scope>
    <source>
        <strain evidence="5">ATCC 33500</strain>
        <strain evidence="8">ATCC 33500 / DSM 1411 / JCM 8866 / NBRC 14739 / NCIMB 2177 / R-4</strain>
    </source>
</reference>
<dbReference type="Pfam" id="PF25955">
    <property type="entry name" value="DUF7992"/>
    <property type="match status" value="1"/>
</dbReference>
<protein>
    <recommendedName>
        <fullName evidence="2">DUF7992 domain-containing protein</fullName>
    </recommendedName>
</protein>
<gene>
    <name evidence="3" type="ordered locus">HFX_6021</name>
    <name evidence="4" type="ORF">BM92_15470</name>
    <name evidence="5" type="ORF">C439_17108</name>
    <name evidence="6" type="ORF">E6P09_15440</name>
</gene>
<evidence type="ECO:0000256" key="1">
    <source>
        <dbReference type="SAM" id="MobiDB-lite"/>
    </source>
</evidence>